<sequence>MVFGGGDDWMAALATYADAIPAAVAHPDADVVMAALDKVELARRAPAAGLTAPRTEPATAAALASWAGPVVVKSRAHWHRGLRHELRIEARRYADVATAMPRVQRLTKAGLRPVLQEPVDGTLEALVGLVHDGRLLGRLRQRSLALWPTPSGVTCRAETLAVDEDLARGAVALLADLRWSGLVQLQFLRDRRGVPHLIDLNGRFFGSMALTVAAGANLPDAWGRQALGEDLPDLPDGRPGVRFLWAAGDLRRARIERRGGVLADAGSLLRWLPGAVTSVWDPRDPRPTATLVRERLRPRGR</sequence>
<dbReference type="EMBL" id="CP141261">
    <property type="protein sequence ID" value="WRL63717.1"/>
    <property type="molecule type" value="Genomic_DNA"/>
</dbReference>
<reference evidence="1 2" key="1">
    <citation type="submission" date="2023-12" db="EMBL/GenBank/DDBJ databases">
        <title>Blastococcus brunescens sp. nov., an actonobacterium isolated from sandstone collected in sahara desert.</title>
        <authorList>
            <person name="Gtari M."/>
            <person name="Ghodhbane F."/>
        </authorList>
    </citation>
    <scope>NUCLEOTIDE SEQUENCE [LARGE SCALE GENOMIC DNA]</scope>
    <source>
        <strain evidence="1 2">BMG 8361</strain>
    </source>
</reference>
<protein>
    <submittedName>
        <fullName evidence="1">ATP-grasp domain-containing protein</fullName>
    </submittedName>
</protein>
<name>A0ABZ1AYS1_9ACTN</name>
<dbReference type="RefSeq" id="WP_324275050.1">
    <property type="nucleotide sequence ID" value="NZ_CP141261.1"/>
</dbReference>
<proteinExistence type="predicted"/>
<accession>A0ABZ1AYS1</accession>
<evidence type="ECO:0000313" key="2">
    <source>
        <dbReference type="Proteomes" id="UP001324287"/>
    </source>
</evidence>
<organism evidence="1 2">
    <name type="scientific">Blastococcus brunescens</name>
    <dbReference type="NCBI Taxonomy" id="1564165"/>
    <lineage>
        <taxon>Bacteria</taxon>
        <taxon>Bacillati</taxon>
        <taxon>Actinomycetota</taxon>
        <taxon>Actinomycetes</taxon>
        <taxon>Geodermatophilales</taxon>
        <taxon>Geodermatophilaceae</taxon>
        <taxon>Blastococcus</taxon>
    </lineage>
</organism>
<gene>
    <name evidence="1" type="ORF">U6N30_29390</name>
</gene>
<dbReference type="Gene3D" id="3.30.470.20">
    <property type="entry name" value="ATP-grasp fold, B domain"/>
    <property type="match status" value="1"/>
</dbReference>
<dbReference type="SUPFAM" id="SSF56059">
    <property type="entry name" value="Glutathione synthetase ATP-binding domain-like"/>
    <property type="match status" value="1"/>
</dbReference>
<dbReference type="Proteomes" id="UP001324287">
    <property type="component" value="Chromosome"/>
</dbReference>
<keyword evidence="2" id="KW-1185">Reference proteome</keyword>
<dbReference type="Pfam" id="PF15632">
    <property type="entry name" value="ATPgrasp_Ter"/>
    <property type="match status" value="1"/>
</dbReference>
<evidence type="ECO:0000313" key="1">
    <source>
        <dbReference type="EMBL" id="WRL63717.1"/>
    </source>
</evidence>